<sequence length="874" mass="94123">MGGGSGTTPPPHIRARSGPLRRLLAMDHVDHRARRDDQDREGTAHGTHVKDESAGTRTAPSAPLPDRLVGPATGYTLMVAGRRTGKTSFLRLLLDTSHFSPTVTRDQLASIAKFVQGCSGHTSHIRTVSVDIDLALTENDKPQSLTLTLIDTPSLDFDDDTSTQKTVSEIIRHVDARFAESIDDERQALSGDHHVHLCIYFLDPDHIVPPSVPAPPVPPVPRARTNSLSHAEGEPFILEPPVTTNPALCRPTLPAADIATIRRLSARINVLPVVACADTLTNERLAAVKMAVRRDLAEAGIGFGIFDLDTFPQYPGSIKDAGELPALKFPSDPVVGYTAHLDGAGSTATSPPSTPVSPSLLRLPFALISPDIYSHSDGVSRPPPSRYELALQYSPSNHHSENNSRPFSKIVPGRFVRSYRWGCLDVMDVNHCDFLHLRGAVFHHMQTLRKYTREYLFDKFRTEIQLQAPTSHHTLPSGTAPSSGSMCRPSALPQDSRPILAIDTAPSHSTSRRSSHSTSRAGALHNGEISSSSLLSAHPPSVMELSPRTATSSRSQRQRTKKITVACNFCRSRKLKCDGGRPACGQCFKRSNPCDYMVNHKRRGNNGRQRKQYAGSESDGEGLEDPSPEADGPSHPSHSPEVIPQPASRRSSNVSMLLTESLPSLSSAIKRQEDPRASAVLAPITHSATFLEVSASDQRTELPPIATLSIPSSSTMHDEAQSLTSLKTDTSSTRRRTSSAASGRSRTSNHHGSKIVACNICRARKTRCDGAHPTCGSCSRRSLPCNYVTDAPGSSRSRGKNTGTSTPGPSASTSARSSPTSQLHLISPRAASASNGYIRTIGAVDPAADFSPQPNKKMRMTDMGVPAIAVLHAP</sequence>
<organism evidence="5 6">
    <name type="scientific">Sparassis crispa</name>
    <dbReference type="NCBI Taxonomy" id="139825"/>
    <lineage>
        <taxon>Eukaryota</taxon>
        <taxon>Fungi</taxon>
        <taxon>Dikarya</taxon>
        <taxon>Basidiomycota</taxon>
        <taxon>Agaricomycotina</taxon>
        <taxon>Agaricomycetes</taxon>
        <taxon>Polyporales</taxon>
        <taxon>Sparassidaceae</taxon>
        <taxon>Sparassis</taxon>
    </lineage>
</organism>
<dbReference type="GO" id="GO:0008270">
    <property type="term" value="F:zinc ion binding"/>
    <property type="evidence" value="ECO:0007669"/>
    <property type="project" value="InterPro"/>
</dbReference>
<dbReference type="CDD" id="cd00067">
    <property type="entry name" value="GAL4"/>
    <property type="match status" value="2"/>
</dbReference>
<feature type="compositionally biased region" description="Acidic residues" evidence="2">
    <location>
        <begin position="618"/>
        <end position="628"/>
    </location>
</feature>
<evidence type="ECO:0000313" key="6">
    <source>
        <dbReference type="Proteomes" id="UP000287166"/>
    </source>
</evidence>
<feature type="compositionally biased region" description="Low complexity" evidence="2">
    <location>
        <begin position="546"/>
        <end position="555"/>
    </location>
</feature>
<feature type="compositionally biased region" description="Low complexity" evidence="2">
    <location>
        <begin position="722"/>
        <end position="731"/>
    </location>
</feature>
<dbReference type="Pfam" id="PF00735">
    <property type="entry name" value="Septin"/>
    <property type="match status" value="3"/>
</dbReference>
<dbReference type="Proteomes" id="UP000287166">
    <property type="component" value="Unassembled WGS sequence"/>
</dbReference>
<feature type="region of interest" description="Disordered" evidence="2">
    <location>
        <begin position="1"/>
        <end position="71"/>
    </location>
</feature>
<dbReference type="GO" id="GO:0005525">
    <property type="term" value="F:GTP binding"/>
    <property type="evidence" value="ECO:0007669"/>
    <property type="project" value="UniProtKB-KW"/>
</dbReference>
<dbReference type="EMBL" id="BFAD01000007">
    <property type="protein sequence ID" value="GBE85008.1"/>
    <property type="molecule type" value="Genomic_DNA"/>
</dbReference>
<dbReference type="SMART" id="SM00066">
    <property type="entry name" value="GAL4"/>
    <property type="match status" value="2"/>
</dbReference>
<dbReference type="GeneID" id="38781925"/>
<keyword evidence="6" id="KW-1185">Reference proteome</keyword>
<evidence type="ECO:0000259" key="3">
    <source>
        <dbReference type="PROSITE" id="PS50048"/>
    </source>
</evidence>
<dbReference type="InParanoid" id="A0A401GS04"/>
<dbReference type="PROSITE" id="PS51719">
    <property type="entry name" value="G_SEPTIN"/>
    <property type="match status" value="1"/>
</dbReference>
<dbReference type="SUPFAM" id="SSF57701">
    <property type="entry name" value="Zn2/Cys6 DNA-binding domain"/>
    <property type="match status" value="2"/>
</dbReference>
<dbReference type="OrthoDB" id="10261408at2759"/>
<proteinExistence type="inferred from homology"/>
<dbReference type="GO" id="GO:0000981">
    <property type="term" value="F:DNA-binding transcription factor activity, RNA polymerase II-specific"/>
    <property type="evidence" value="ECO:0007669"/>
    <property type="project" value="InterPro"/>
</dbReference>
<evidence type="ECO:0000256" key="1">
    <source>
        <dbReference type="RuleBase" id="RU004560"/>
    </source>
</evidence>
<dbReference type="Pfam" id="PF00172">
    <property type="entry name" value="Zn_clus"/>
    <property type="match status" value="2"/>
</dbReference>
<dbReference type="InterPro" id="IPR030379">
    <property type="entry name" value="G_SEPTIN_dom"/>
</dbReference>
<feature type="region of interest" description="Disordered" evidence="2">
    <location>
        <begin position="789"/>
        <end position="823"/>
    </location>
</feature>
<feature type="compositionally biased region" description="Basic residues" evidence="2">
    <location>
        <begin position="599"/>
        <end position="611"/>
    </location>
</feature>
<gene>
    <name evidence="5" type="ORF">SCP_0701940</name>
</gene>
<keyword evidence="1" id="KW-0342">GTP-binding</keyword>
<name>A0A401GS04_9APHY</name>
<dbReference type="Gene3D" id="3.40.50.300">
    <property type="entry name" value="P-loop containing nucleotide triphosphate hydrolases"/>
    <property type="match status" value="1"/>
</dbReference>
<reference evidence="5 6" key="1">
    <citation type="journal article" date="2018" name="Sci. Rep.">
        <title>Genome sequence of the cauliflower mushroom Sparassis crispa (Hanabiratake) and its association with beneficial usage.</title>
        <authorList>
            <person name="Kiyama R."/>
            <person name="Furutani Y."/>
            <person name="Kawaguchi K."/>
            <person name="Nakanishi T."/>
        </authorList>
    </citation>
    <scope>NUCLEOTIDE SEQUENCE [LARGE SCALE GENOMIC DNA]</scope>
</reference>
<keyword evidence="1" id="KW-0547">Nucleotide-binding</keyword>
<feature type="region of interest" description="Disordered" evidence="2">
    <location>
        <begin position="531"/>
        <end position="558"/>
    </location>
</feature>
<dbReference type="PANTHER" id="PTHR18884">
    <property type="entry name" value="SEPTIN"/>
    <property type="match status" value="1"/>
</dbReference>
<dbReference type="PROSITE" id="PS50048">
    <property type="entry name" value="ZN2_CY6_FUNGAL_2"/>
    <property type="match status" value="2"/>
</dbReference>
<dbReference type="AlphaFoldDB" id="A0A401GS04"/>
<protein>
    <recommendedName>
        <fullName evidence="7">Zn(2)-C6 fungal-type domain-containing protein</fullName>
    </recommendedName>
</protein>
<evidence type="ECO:0008006" key="7">
    <source>
        <dbReference type="Google" id="ProtNLM"/>
    </source>
</evidence>
<evidence type="ECO:0000256" key="2">
    <source>
        <dbReference type="SAM" id="MobiDB-lite"/>
    </source>
</evidence>
<evidence type="ECO:0000313" key="5">
    <source>
        <dbReference type="EMBL" id="GBE85008.1"/>
    </source>
</evidence>
<comment type="similarity">
    <text evidence="1">Belongs to the TRAFAC class TrmE-Era-EngA-EngB-Septin-like GTPase superfamily. Septin GTPase family.</text>
</comment>
<feature type="region of interest" description="Disordered" evidence="2">
    <location>
        <begin position="708"/>
        <end position="750"/>
    </location>
</feature>
<dbReference type="InterPro" id="IPR027417">
    <property type="entry name" value="P-loop_NTPase"/>
</dbReference>
<dbReference type="STRING" id="139825.A0A401GS04"/>
<feature type="compositionally biased region" description="Basic and acidic residues" evidence="2">
    <location>
        <begin position="24"/>
        <end position="54"/>
    </location>
</feature>
<feature type="region of interest" description="Disordered" evidence="2">
    <location>
        <begin position="468"/>
        <end position="493"/>
    </location>
</feature>
<feature type="compositionally biased region" description="Polar residues" evidence="2">
    <location>
        <begin position="468"/>
        <end position="485"/>
    </location>
</feature>
<dbReference type="InterPro" id="IPR001138">
    <property type="entry name" value="Zn2Cys6_DnaBD"/>
</dbReference>
<dbReference type="InterPro" id="IPR036864">
    <property type="entry name" value="Zn2-C6_fun-type_DNA-bd_sf"/>
</dbReference>
<feature type="domain" description="Zn(2)-C6 fungal-type" evidence="3">
    <location>
        <begin position="566"/>
        <end position="596"/>
    </location>
</feature>
<feature type="compositionally biased region" description="Low complexity" evidence="2">
    <location>
        <begin position="802"/>
        <end position="821"/>
    </location>
</feature>
<feature type="domain" description="Zn(2)-C6 fungal-type" evidence="3">
    <location>
        <begin position="757"/>
        <end position="787"/>
    </location>
</feature>
<feature type="region of interest" description="Disordered" evidence="2">
    <location>
        <begin position="595"/>
        <end position="653"/>
    </location>
</feature>
<dbReference type="PROSITE" id="PS00463">
    <property type="entry name" value="ZN2_CY6_FUNGAL_1"/>
    <property type="match status" value="2"/>
</dbReference>
<dbReference type="PRINTS" id="PR00755">
    <property type="entry name" value="AFLATOXINBRP"/>
</dbReference>
<accession>A0A401GS04</accession>
<comment type="caution">
    <text evidence="5">The sequence shown here is derived from an EMBL/GenBank/DDBJ whole genome shotgun (WGS) entry which is preliminary data.</text>
</comment>
<dbReference type="Gene3D" id="4.10.240.10">
    <property type="entry name" value="Zn(2)-C6 fungal-type DNA-binding domain"/>
    <property type="match status" value="2"/>
</dbReference>
<feature type="domain" description="Septin-type G" evidence="4">
    <location>
        <begin position="70"/>
        <end position="467"/>
    </location>
</feature>
<evidence type="ECO:0000259" key="4">
    <source>
        <dbReference type="PROSITE" id="PS51719"/>
    </source>
</evidence>
<dbReference type="RefSeq" id="XP_027615921.1">
    <property type="nucleotide sequence ID" value="XM_027760120.1"/>
</dbReference>